<comment type="caution">
    <text evidence="4">The sequence shown here is derived from an EMBL/GenBank/DDBJ whole genome shotgun (WGS) entry which is preliminary data.</text>
</comment>
<sequence length="235" mass="24289">MVASITNGYSKDHNGRQFRRRVPTPAIIATAILAAFGTLVWAIALTGGDAPRVPVDCNQPSSAVGNPSPAPHGGPARPGPAPKLTAMNRDEMLDVAPAALATFGVRVLNASNQRGKAQSVSDELANQGFAPVQDNAVGDDALYPNRDLNCVGQIRFGEAGKASAAALWLAVPCAQLVMDGRAGTDVDLALGEYFTGTEQSADAQAALEALRSADPRNPKTGVDPALLRAVHANTC</sequence>
<gene>
    <name evidence="4" type="primary">cei</name>
    <name evidence="4" type="ORF">GCM10010528_19690</name>
</gene>
<dbReference type="Gene3D" id="3.30.70.2390">
    <property type="match status" value="1"/>
</dbReference>
<feature type="domain" description="LytR/CpsA/Psr regulator C-terminal" evidence="3">
    <location>
        <begin position="105"/>
        <end position="194"/>
    </location>
</feature>
<evidence type="ECO:0000256" key="2">
    <source>
        <dbReference type="SAM" id="Phobius"/>
    </source>
</evidence>
<feature type="transmembrane region" description="Helical" evidence="2">
    <location>
        <begin position="26"/>
        <end position="44"/>
    </location>
</feature>
<dbReference type="EMBL" id="BAAAVS010000024">
    <property type="protein sequence ID" value="GAA3039144.1"/>
    <property type="molecule type" value="Genomic_DNA"/>
</dbReference>
<dbReference type="RefSeq" id="WP_290706177.1">
    <property type="nucleotide sequence ID" value="NZ_BAAAVS010000024.1"/>
</dbReference>
<evidence type="ECO:0000313" key="5">
    <source>
        <dbReference type="Proteomes" id="UP001501035"/>
    </source>
</evidence>
<proteinExistence type="predicted"/>
<dbReference type="NCBIfam" id="NF035953">
    <property type="entry name" value="integrity_Cei"/>
    <property type="match status" value="1"/>
</dbReference>
<feature type="compositionally biased region" description="Pro residues" evidence="1">
    <location>
        <begin position="68"/>
        <end position="81"/>
    </location>
</feature>
<dbReference type="InterPro" id="IPR027381">
    <property type="entry name" value="LytR/CpsA/Psr_C"/>
</dbReference>
<evidence type="ECO:0000256" key="1">
    <source>
        <dbReference type="SAM" id="MobiDB-lite"/>
    </source>
</evidence>
<dbReference type="Proteomes" id="UP001501035">
    <property type="component" value="Unassembled WGS sequence"/>
</dbReference>
<protein>
    <submittedName>
        <fullName evidence="4">Envelope integrity protein Cei</fullName>
    </submittedName>
</protein>
<keyword evidence="2" id="KW-0812">Transmembrane</keyword>
<organism evidence="4 5">
    <name type="scientific">Gordonia defluvii</name>
    <dbReference type="NCBI Taxonomy" id="283718"/>
    <lineage>
        <taxon>Bacteria</taxon>
        <taxon>Bacillati</taxon>
        <taxon>Actinomycetota</taxon>
        <taxon>Actinomycetes</taxon>
        <taxon>Mycobacteriales</taxon>
        <taxon>Gordoniaceae</taxon>
        <taxon>Gordonia</taxon>
    </lineage>
</organism>
<feature type="region of interest" description="Disordered" evidence="1">
    <location>
        <begin position="56"/>
        <end position="84"/>
    </location>
</feature>
<dbReference type="Pfam" id="PF13399">
    <property type="entry name" value="LytR_C"/>
    <property type="match status" value="1"/>
</dbReference>
<keyword evidence="2" id="KW-0472">Membrane</keyword>
<keyword evidence="2" id="KW-1133">Transmembrane helix</keyword>
<keyword evidence="5" id="KW-1185">Reference proteome</keyword>
<evidence type="ECO:0000313" key="4">
    <source>
        <dbReference type="EMBL" id="GAA3039144.1"/>
    </source>
</evidence>
<name>A0ABP6LGT7_9ACTN</name>
<evidence type="ECO:0000259" key="3">
    <source>
        <dbReference type="Pfam" id="PF13399"/>
    </source>
</evidence>
<accession>A0ABP6LGT7</accession>
<reference evidence="5" key="1">
    <citation type="journal article" date="2019" name="Int. J. Syst. Evol. Microbiol.">
        <title>The Global Catalogue of Microorganisms (GCM) 10K type strain sequencing project: providing services to taxonomists for standard genome sequencing and annotation.</title>
        <authorList>
            <consortium name="The Broad Institute Genomics Platform"/>
            <consortium name="The Broad Institute Genome Sequencing Center for Infectious Disease"/>
            <person name="Wu L."/>
            <person name="Ma J."/>
        </authorList>
    </citation>
    <scope>NUCLEOTIDE SEQUENCE [LARGE SCALE GENOMIC DNA]</scope>
    <source>
        <strain evidence="5">JCM 14234</strain>
    </source>
</reference>